<organism evidence="15 16">
    <name type="scientific">Tortispora caseinolytica NRRL Y-17796</name>
    <dbReference type="NCBI Taxonomy" id="767744"/>
    <lineage>
        <taxon>Eukaryota</taxon>
        <taxon>Fungi</taxon>
        <taxon>Dikarya</taxon>
        <taxon>Ascomycota</taxon>
        <taxon>Saccharomycotina</taxon>
        <taxon>Trigonopsidomycetes</taxon>
        <taxon>Trigonopsidales</taxon>
        <taxon>Trigonopsidaceae</taxon>
        <taxon>Tortispora</taxon>
    </lineage>
</organism>
<dbReference type="InterPro" id="IPR008271">
    <property type="entry name" value="Ser/Thr_kinase_AS"/>
</dbReference>
<evidence type="ECO:0000256" key="10">
    <source>
        <dbReference type="PROSITE-ProRule" id="PRU10141"/>
    </source>
</evidence>
<keyword evidence="2" id="KW-0678">Repressor</keyword>
<keyword evidence="11" id="KW-0723">Serine/threonine-protein kinase</keyword>
<dbReference type="Pfam" id="PF00659">
    <property type="entry name" value="POLO_box"/>
    <property type="match status" value="1"/>
</dbReference>
<keyword evidence="11" id="KW-0418">Kinase</keyword>
<dbReference type="InterPro" id="IPR017441">
    <property type="entry name" value="Protein_kinase_ATP_BS"/>
</dbReference>
<dbReference type="Pfam" id="PF00069">
    <property type="entry name" value="Pkinase"/>
    <property type="match status" value="1"/>
</dbReference>
<dbReference type="Proteomes" id="UP000095023">
    <property type="component" value="Unassembled WGS sequence"/>
</dbReference>
<dbReference type="Gene3D" id="1.10.510.10">
    <property type="entry name" value="Transferase(Phosphotransferase) domain 1"/>
    <property type="match status" value="1"/>
</dbReference>
<dbReference type="Gene3D" id="3.30.200.20">
    <property type="entry name" value="Phosphorylase Kinase, domain 1"/>
    <property type="match status" value="1"/>
</dbReference>
<dbReference type="PROSITE" id="PS50011">
    <property type="entry name" value="PROTEIN_KINASE_DOM"/>
    <property type="match status" value="1"/>
</dbReference>
<dbReference type="OrthoDB" id="10265969at2759"/>
<dbReference type="SMART" id="SM00761">
    <property type="entry name" value="HDAC_interact"/>
    <property type="match status" value="1"/>
</dbReference>
<evidence type="ECO:0000256" key="7">
    <source>
        <dbReference type="ARBA" id="ARBA00023163"/>
    </source>
</evidence>
<dbReference type="FunFam" id="1.20.1160.11:FF:000003">
    <property type="entry name" value="Paired amphipathic helix SIN3-like protein"/>
    <property type="match status" value="1"/>
</dbReference>
<feature type="region of interest" description="Disordered" evidence="12">
    <location>
        <begin position="1485"/>
        <end position="1512"/>
    </location>
</feature>
<comment type="subcellular location">
    <subcellularLocation>
        <location evidence="1 9">Nucleus</location>
    </subcellularLocation>
</comment>
<dbReference type="PROSITE" id="PS00108">
    <property type="entry name" value="PROTEIN_KINASE_ST"/>
    <property type="match status" value="1"/>
</dbReference>
<dbReference type="InterPro" id="IPR039774">
    <property type="entry name" value="Sin3-like"/>
</dbReference>
<dbReference type="SUPFAM" id="SSF82615">
    <property type="entry name" value="Polo-box domain"/>
    <property type="match status" value="2"/>
</dbReference>
<feature type="compositionally biased region" description="Polar residues" evidence="12">
    <location>
        <begin position="851"/>
        <end position="868"/>
    </location>
</feature>
<reference evidence="16" key="1">
    <citation type="submission" date="2016-02" db="EMBL/GenBank/DDBJ databases">
        <title>Comparative genomics of biotechnologically important yeasts.</title>
        <authorList>
            <consortium name="DOE Joint Genome Institute"/>
            <person name="Riley R."/>
            <person name="Haridas S."/>
            <person name="Wolfe K.H."/>
            <person name="Lopes M.R."/>
            <person name="Hittinger C.T."/>
            <person name="Goker M."/>
            <person name="Salamov A."/>
            <person name="Wisecaver J."/>
            <person name="Long T.M."/>
            <person name="Aerts A.L."/>
            <person name="Barry K."/>
            <person name="Choi C."/>
            <person name="Clum A."/>
            <person name="Coughlan A.Y."/>
            <person name="Deshpande S."/>
            <person name="Douglass A.P."/>
            <person name="Hanson S.J."/>
            <person name="Klenk H.-P."/>
            <person name="Labutti K."/>
            <person name="Lapidus A."/>
            <person name="Lindquist E."/>
            <person name="Lipzen A."/>
            <person name="Meier-Kolthoff J.P."/>
            <person name="Ohm R.A."/>
            <person name="Otillar R.P."/>
            <person name="Pangilinan J."/>
            <person name="Peng Y."/>
            <person name="Rokas A."/>
            <person name="Rosa C.A."/>
            <person name="Scheuner C."/>
            <person name="Sibirny A.A."/>
            <person name="Slot J.C."/>
            <person name="Stielow J.B."/>
            <person name="Sun H."/>
            <person name="Kurtzman C.P."/>
            <person name="Blackwell M."/>
            <person name="Jeffries T.W."/>
            <person name="Grigoriev I.V."/>
        </authorList>
    </citation>
    <scope>NUCLEOTIDE SEQUENCE [LARGE SCALE GENOMIC DNA]</scope>
    <source>
        <strain evidence="16">NRRL Y-17796</strain>
    </source>
</reference>
<dbReference type="GO" id="GO:0004674">
    <property type="term" value="F:protein serine/threonine kinase activity"/>
    <property type="evidence" value="ECO:0007669"/>
    <property type="project" value="UniProtKB-KW"/>
</dbReference>
<evidence type="ECO:0000256" key="3">
    <source>
        <dbReference type="ARBA" id="ARBA00022737"/>
    </source>
</evidence>
<proteinExistence type="inferred from homology"/>
<dbReference type="GO" id="GO:0000122">
    <property type="term" value="P:negative regulation of transcription by RNA polymerase II"/>
    <property type="evidence" value="ECO:0007669"/>
    <property type="project" value="TreeGrafter"/>
</dbReference>
<feature type="compositionally biased region" description="Pro residues" evidence="12">
    <location>
        <begin position="774"/>
        <end position="789"/>
    </location>
</feature>
<name>A0A1E4TDT6_9ASCO</name>
<feature type="region of interest" description="Disordered" evidence="12">
    <location>
        <begin position="712"/>
        <end position="913"/>
    </location>
</feature>
<dbReference type="EC" id="2.7.11.21" evidence="11"/>
<evidence type="ECO:0000256" key="4">
    <source>
        <dbReference type="ARBA" id="ARBA00022741"/>
    </source>
</evidence>
<dbReference type="Pfam" id="PF08295">
    <property type="entry name" value="Sin3_corepress"/>
    <property type="match status" value="1"/>
</dbReference>
<dbReference type="InterPro" id="IPR003822">
    <property type="entry name" value="PAH"/>
</dbReference>
<dbReference type="InterPro" id="IPR000959">
    <property type="entry name" value="POLO_box_dom"/>
</dbReference>
<dbReference type="SUPFAM" id="SSF56112">
    <property type="entry name" value="Protein kinase-like (PK-like)"/>
    <property type="match status" value="1"/>
</dbReference>
<dbReference type="Gene3D" id="3.30.1120.30">
    <property type="entry name" value="POLO box domain"/>
    <property type="match status" value="2"/>
</dbReference>
<dbReference type="PROSITE" id="PS50078">
    <property type="entry name" value="POLO_BOX"/>
    <property type="match status" value="1"/>
</dbReference>
<dbReference type="InterPro" id="IPR033701">
    <property type="entry name" value="POLO_box_1"/>
</dbReference>
<dbReference type="PROSITE" id="PS00107">
    <property type="entry name" value="PROTEIN_KINASE_ATP"/>
    <property type="match status" value="1"/>
</dbReference>
<feature type="binding site" evidence="10">
    <location>
        <position position="76"/>
    </location>
    <ligand>
        <name>ATP</name>
        <dbReference type="ChEBI" id="CHEBI:30616"/>
    </ligand>
</feature>
<evidence type="ECO:0000256" key="1">
    <source>
        <dbReference type="ARBA" id="ARBA00004123"/>
    </source>
</evidence>
<dbReference type="PROSITE" id="PS51477">
    <property type="entry name" value="PAH"/>
    <property type="match status" value="3"/>
</dbReference>
<feature type="compositionally biased region" description="Pro residues" evidence="12">
    <location>
        <begin position="1103"/>
        <end position="1115"/>
    </location>
</feature>
<dbReference type="Pfam" id="PF02671">
    <property type="entry name" value="PAH"/>
    <property type="match status" value="3"/>
</dbReference>
<feature type="domain" description="Protein kinase" evidence="13">
    <location>
        <begin position="44"/>
        <end position="299"/>
    </location>
</feature>
<dbReference type="EMBL" id="KV453842">
    <property type="protein sequence ID" value="ODV89930.1"/>
    <property type="molecule type" value="Genomic_DNA"/>
</dbReference>
<dbReference type="InterPro" id="IPR013194">
    <property type="entry name" value="HDAC_interact_dom"/>
</dbReference>
<feature type="compositionally biased region" description="Polar residues" evidence="12">
    <location>
        <begin position="790"/>
        <end position="825"/>
    </location>
</feature>
<evidence type="ECO:0000259" key="14">
    <source>
        <dbReference type="PROSITE" id="PS50078"/>
    </source>
</evidence>
<feature type="domain" description="POLO box" evidence="14">
    <location>
        <begin position="421"/>
        <end position="500"/>
    </location>
</feature>
<accession>A0A1E4TDT6</accession>
<keyword evidence="3" id="KW-0677">Repeat</keyword>
<dbReference type="CDD" id="cd13118">
    <property type="entry name" value="POLO_box_1"/>
    <property type="match status" value="1"/>
</dbReference>
<feature type="compositionally biased region" description="Low complexity" evidence="12">
    <location>
        <begin position="926"/>
        <end position="939"/>
    </location>
</feature>
<feature type="region of interest" description="Disordered" evidence="12">
    <location>
        <begin position="1975"/>
        <end position="2048"/>
    </location>
</feature>
<evidence type="ECO:0000313" key="15">
    <source>
        <dbReference type="EMBL" id="ODV89930.1"/>
    </source>
</evidence>
<feature type="region of interest" description="Disordered" evidence="12">
    <location>
        <begin position="926"/>
        <end position="953"/>
    </location>
</feature>
<feature type="region of interest" description="Disordered" evidence="12">
    <location>
        <begin position="1054"/>
        <end position="1119"/>
    </location>
</feature>
<feature type="compositionally biased region" description="Polar residues" evidence="12">
    <location>
        <begin position="1499"/>
        <end position="1511"/>
    </location>
</feature>
<keyword evidence="16" id="KW-1185">Reference proteome</keyword>
<evidence type="ECO:0000256" key="12">
    <source>
        <dbReference type="SAM" id="MobiDB-lite"/>
    </source>
</evidence>
<keyword evidence="8 9" id="KW-0539">Nucleus</keyword>
<evidence type="ECO:0000256" key="8">
    <source>
        <dbReference type="ARBA" id="ARBA00023242"/>
    </source>
</evidence>
<feature type="compositionally biased region" description="Polar residues" evidence="12">
    <location>
        <begin position="1072"/>
        <end position="1083"/>
    </location>
</feature>
<dbReference type="GO" id="GO:0005524">
    <property type="term" value="F:ATP binding"/>
    <property type="evidence" value="ECO:0007669"/>
    <property type="project" value="UniProtKB-UniRule"/>
</dbReference>
<dbReference type="FunFam" id="1.10.510.10:FF:000571">
    <property type="entry name" value="Maternal embryonic leucine zipper kinase"/>
    <property type="match status" value="1"/>
</dbReference>
<evidence type="ECO:0000256" key="6">
    <source>
        <dbReference type="ARBA" id="ARBA00023015"/>
    </source>
</evidence>
<dbReference type="Pfam" id="PF16879">
    <property type="entry name" value="Sin3a_C"/>
    <property type="match status" value="1"/>
</dbReference>
<feature type="compositionally biased region" description="Low complexity" evidence="12">
    <location>
        <begin position="834"/>
        <end position="843"/>
    </location>
</feature>
<dbReference type="SMART" id="SM00220">
    <property type="entry name" value="S_TKc"/>
    <property type="match status" value="1"/>
</dbReference>
<evidence type="ECO:0000313" key="16">
    <source>
        <dbReference type="Proteomes" id="UP000095023"/>
    </source>
</evidence>
<feature type="compositionally biased region" description="Low complexity" evidence="12">
    <location>
        <begin position="749"/>
        <end position="773"/>
    </location>
</feature>
<feature type="compositionally biased region" description="Basic and acidic residues" evidence="12">
    <location>
        <begin position="2024"/>
        <end position="2033"/>
    </location>
</feature>
<dbReference type="PANTHER" id="PTHR12346">
    <property type="entry name" value="SIN3B-RELATED"/>
    <property type="match status" value="1"/>
</dbReference>
<comment type="catalytic activity">
    <reaction evidence="11">
        <text>L-threonyl-[protein] + ATP = O-phospho-L-threonyl-[protein] + ADP + H(+)</text>
        <dbReference type="Rhea" id="RHEA:46608"/>
        <dbReference type="Rhea" id="RHEA-COMP:11060"/>
        <dbReference type="Rhea" id="RHEA-COMP:11605"/>
        <dbReference type="ChEBI" id="CHEBI:15378"/>
        <dbReference type="ChEBI" id="CHEBI:30013"/>
        <dbReference type="ChEBI" id="CHEBI:30616"/>
        <dbReference type="ChEBI" id="CHEBI:61977"/>
        <dbReference type="ChEBI" id="CHEBI:456216"/>
        <dbReference type="EC" id="2.7.11.21"/>
    </reaction>
</comment>
<evidence type="ECO:0000256" key="5">
    <source>
        <dbReference type="ARBA" id="ARBA00022840"/>
    </source>
</evidence>
<dbReference type="InterPro" id="IPR036947">
    <property type="entry name" value="POLO_box_dom_sf"/>
</dbReference>
<gene>
    <name evidence="15" type="ORF">CANCADRAFT_1662</name>
</gene>
<dbReference type="Gene3D" id="1.20.1160.11">
    <property type="entry name" value="Paired amphipathic helix"/>
    <property type="match status" value="3"/>
</dbReference>
<evidence type="ECO:0000256" key="9">
    <source>
        <dbReference type="PROSITE-ProRule" id="PRU00810"/>
    </source>
</evidence>
<comment type="similarity">
    <text evidence="11">Belongs to the protein kinase superfamily. Ser/Thr protein kinase family. CDC5/Polo subfamily.</text>
</comment>
<dbReference type="GO" id="GO:0010628">
    <property type="term" value="P:positive regulation of gene expression"/>
    <property type="evidence" value="ECO:0007669"/>
    <property type="project" value="UniProtKB-ARBA"/>
</dbReference>
<dbReference type="InterPro" id="IPR036600">
    <property type="entry name" value="PAH_sf"/>
</dbReference>
<sequence length="2048" mass="230104">MVLNDYDVNRARPAQGQQLKRKAKASSFCKTPPKIIKGDKQQKYRTGPLLGEGGFGRCFKVQDHSGVVYAAKTIAKCCIKNTSDKTKLLNEVQIHKSMIHNSIVKFYDCFEDDINFYMILELCRSHSLADIIKTRGVLMCHEVRYFLLPILSAVQHLHKNKIIHRDLKPGNILVDQNMRVKLGDFGMATQLTSDRELKKSICGTPNYMAPEILAKDSEGYSYPVDIWSIGCMMYTMFVGVAPFHDKSVEKIYARILDHCYSIPATANLTMNATETLRKLLSPNPRDRPSPAVILNSEYCLGSVPEALPKSAVHFKPLQSEMNFIPAKDYLISCNENPKAIGSAKPLSGPQTQTGIPISAESHQLSFRRDAHMKYHPLAQGVSTVEKAKRLENALMMLLDYRRPDSSMSSMSQAEPGAFTPHLLSWVDYSGRYGLGYTLSDSTYAVLFNDGVTLAGREKANSLQHVDTHGKWTNIAKDANPLGPLADKLDLLSQFFTYMTKNLSQANPTSEKSNASDEEGSLLPYVVAYHRLPKGIAFIFNSGQIQYNLSNHDKCVVSSDGMKVRYIKGRSRSREYDTISIPDSKSPLLEYLQDVRQLLCQIIKSDKSGSSMSLPVDSMRNNMSQAAVVAAAAAAAAYRPLNVKDALSYLDQVKVQFQNQPDVYNRFLDIMKDFKSQSIDTPGVIDRVSNLFAGHPNLIQGFNTFLPPGYRIECSNDPSDPNPIRVTTPMGTTTRPDGSAPIVDSQRWDQQNGSQQPQPGMQQNQEPQDQQQQQPQPPQQPQQPQQPQPSRPVTQNYQYADQPSQPAHSRTPSAGFTSAQSPQLHSQGPAPLSTQSQQAPQVQQHGLYLGQTGPNSSHMQINQPPRSQVPTALPAPMQPQQQGPMISPQQATSQHMGGQFMPVAGSEGSEHNAQPLPYAQSQIYQQQQLAAQTLQSTQSQDLPANPERRHSGGPVEFNQAISYVNKIKNRFASQPDIYKNFLEILQTYQRDQKPIGEVYTQVTALFREAPDLLDDFKQFLPDTSQQPPVPPMTAVDNRGPSDYMYNGQSRLPPVGNFAPPVLAGKEKKRRASEYTTDSQTAANRSNKRRQVKDASISPNLIPSLPVPLAPSPPPLPTGATSEEISFFDRAKKFIGNKQTYNEFLKVLNLFTNDLIDKNTLVERVDGFLGGNKELVDWFKRFVGYTVSPLEIENFPGKKHRLELSFCKAEGPSYRQLPRSETLMPSSGRDAMCWDVLNDEWVGHPTWASEDSGFVAHRKNQYEEILHRVEEERHEYDHFIGLCTRSIQLMEPIANRISNMTVEERANFKLPPGLGHTSPSIYRKVLKKIYDPERAAEVVDAIHENPTVAVPIVLRRLKQKAEEWKRAQREWNKIWRETEAKVFYKSLDHRGLTFKQTDKRTLTSKYLLTEIETVKNEPTNKKGNPLTPVPKKTLVFEFKQKETFYDILRLLNLHIENSSYSAADKERMEVFISLFISTFFGIPQQNPKAAENIEEPDVSKETSSVTDNKNTKPNLLRDVLKKSKHAQIIQSASSGETNGEVDIEATSTLGDADYEHAGDIEVSMDQPPESWIRHANGSSNNPNLKDQPVPCEIAITERHQFSLYGNATIYCFFRLLQICFDRLNEVKNLEETVSEEIRTRKPVGFAKDLGIISTKLADMGLEFKPENCYGQLLALCELNIEGEIEQTWFEEALRHAYRNRAFKVYTIDKLLGAIAKQIHSIITDSVSSDMILLFENDRAKPTTTIQEQISYRIHAEAEYDDQMFRIVYDTADSTASIQYLTPSVTSASAGSAAKDKWNYYVTSYVNSSPTEGLLVDLIRTPFIRRSFAQDIDEINFSRSLVKSDLDIRICLNTYKLFFEPDTQDVFIRGLPLPPTFEDGDEPEEERDPAKEKAEVDAFFKEQVLREQRFAAICSERLAEFWNGPNGWINIISGPAEAENATKLYDIWIKEGPEALDRAREKLEAEAIQTTEVLAKPEEVPTLSGSPIGTTDIAESAVSEKKDAEMEDVVEPASETVPEASDVVPAEEEKVEIKQDDEPEPAEVVEKSIVE</sequence>
<keyword evidence="4 10" id="KW-0547">Nucleotide-binding</keyword>
<dbReference type="GO" id="GO:0033698">
    <property type="term" value="C:Rpd3L complex"/>
    <property type="evidence" value="ECO:0007669"/>
    <property type="project" value="UniProtKB-ARBA"/>
</dbReference>
<keyword evidence="5 10" id="KW-0067">ATP-binding</keyword>
<evidence type="ECO:0000256" key="2">
    <source>
        <dbReference type="ARBA" id="ARBA00022491"/>
    </source>
</evidence>
<dbReference type="FunFam" id="1.20.1160.11:FF:000002">
    <property type="entry name" value="Paired amphipathic helix protein SIN3"/>
    <property type="match status" value="1"/>
</dbReference>
<evidence type="ECO:0000256" key="11">
    <source>
        <dbReference type="RuleBase" id="RU361162"/>
    </source>
</evidence>
<dbReference type="PANTHER" id="PTHR12346:SF0">
    <property type="entry name" value="SIN3A, ISOFORM G"/>
    <property type="match status" value="1"/>
</dbReference>
<feature type="compositionally biased region" description="Low complexity" evidence="12">
    <location>
        <begin position="869"/>
        <end position="890"/>
    </location>
</feature>
<dbReference type="GO" id="GO:0003714">
    <property type="term" value="F:transcription corepressor activity"/>
    <property type="evidence" value="ECO:0007669"/>
    <property type="project" value="InterPro"/>
</dbReference>
<evidence type="ECO:0000259" key="13">
    <source>
        <dbReference type="PROSITE" id="PS50011"/>
    </source>
</evidence>
<dbReference type="SUPFAM" id="SSF47762">
    <property type="entry name" value="PAH2 domain"/>
    <property type="match status" value="3"/>
</dbReference>
<dbReference type="InterPro" id="IPR031693">
    <property type="entry name" value="Sin3_C"/>
</dbReference>
<dbReference type="FunFam" id="1.20.1160.11:FF:000001">
    <property type="entry name" value="Paired amphipathic helix protein Sin3"/>
    <property type="match status" value="1"/>
</dbReference>
<keyword evidence="6" id="KW-0805">Transcription regulation</keyword>
<keyword evidence="7" id="KW-0804">Transcription</keyword>
<dbReference type="InterPro" id="IPR000719">
    <property type="entry name" value="Prot_kinase_dom"/>
</dbReference>
<dbReference type="InterPro" id="IPR011009">
    <property type="entry name" value="Kinase-like_dom_sf"/>
</dbReference>
<protein>
    <recommendedName>
        <fullName evidence="11">Serine/threonine-protein kinase</fullName>
        <ecNumber evidence="11">2.7.11.21</ecNumber>
    </recommendedName>
</protein>
<keyword evidence="11" id="KW-0808">Transferase</keyword>